<gene>
    <name evidence="2" type="ORF">EXIGLDRAFT_833333</name>
</gene>
<feature type="compositionally biased region" description="Polar residues" evidence="1">
    <location>
        <begin position="23"/>
        <end position="32"/>
    </location>
</feature>
<feature type="compositionally biased region" description="Low complexity" evidence="1">
    <location>
        <begin position="69"/>
        <end position="89"/>
    </location>
</feature>
<feature type="region of interest" description="Disordered" evidence="1">
    <location>
        <begin position="69"/>
        <end position="97"/>
    </location>
</feature>
<feature type="region of interest" description="Disordered" evidence="1">
    <location>
        <begin position="1"/>
        <end position="36"/>
    </location>
</feature>
<keyword evidence="3" id="KW-1185">Reference proteome</keyword>
<sequence length="154" mass="17200">MTSRSRSVSPPPRSTRRPCSASLFRTSTSSRPASIRRARVHSRLRSLFPTRISSTARAHTCSLRLCCAPPATRTSTPSARTRSRSPSTRPSHESRSRTWTLSDTYPLTHTFIYPTHSLPLAHRAVSSGLGTFAVTVTSPSWMSYNLRRIDPKNF</sequence>
<dbReference type="EMBL" id="KV425938">
    <property type="protein sequence ID" value="KZV96751.1"/>
    <property type="molecule type" value="Genomic_DNA"/>
</dbReference>
<reference evidence="2 3" key="1">
    <citation type="journal article" date="2016" name="Mol. Biol. Evol.">
        <title>Comparative Genomics of Early-Diverging Mushroom-Forming Fungi Provides Insights into the Origins of Lignocellulose Decay Capabilities.</title>
        <authorList>
            <person name="Nagy L.G."/>
            <person name="Riley R."/>
            <person name="Tritt A."/>
            <person name="Adam C."/>
            <person name="Daum C."/>
            <person name="Floudas D."/>
            <person name="Sun H."/>
            <person name="Yadav J.S."/>
            <person name="Pangilinan J."/>
            <person name="Larsson K.H."/>
            <person name="Matsuura K."/>
            <person name="Barry K."/>
            <person name="Labutti K."/>
            <person name="Kuo R."/>
            <person name="Ohm R.A."/>
            <person name="Bhattacharya S.S."/>
            <person name="Shirouzu T."/>
            <person name="Yoshinaga Y."/>
            <person name="Martin F.M."/>
            <person name="Grigoriev I.V."/>
            <person name="Hibbett D.S."/>
        </authorList>
    </citation>
    <scope>NUCLEOTIDE SEQUENCE [LARGE SCALE GENOMIC DNA]</scope>
    <source>
        <strain evidence="2 3">HHB12029</strain>
    </source>
</reference>
<evidence type="ECO:0000256" key="1">
    <source>
        <dbReference type="SAM" id="MobiDB-lite"/>
    </source>
</evidence>
<feature type="non-terminal residue" evidence="2">
    <location>
        <position position="154"/>
    </location>
</feature>
<protein>
    <submittedName>
        <fullName evidence="2">Uncharacterized protein</fullName>
    </submittedName>
</protein>
<dbReference type="Proteomes" id="UP000077266">
    <property type="component" value="Unassembled WGS sequence"/>
</dbReference>
<dbReference type="AlphaFoldDB" id="A0A165KRI0"/>
<evidence type="ECO:0000313" key="3">
    <source>
        <dbReference type="Proteomes" id="UP000077266"/>
    </source>
</evidence>
<proteinExistence type="predicted"/>
<evidence type="ECO:0000313" key="2">
    <source>
        <dbReference type="EMBL" id="KZV96751.1"/>
    </source>
</evidence>
<organism evidence="2 3">
    <name type="scientific">Exidia glandulosa HHB12029</name>
    <dbReference type="NCBI Taxonomy" id="1314781"/>
    <lineage>
        <taxon>Eukaryota</taxon>
        <taxon>Fungi</taxon>
        <taxon>Dikarya</taxon>
        <taxon>Basidiomycota</taxon>
        <taxon>Agaricomycotina</taxon>
        <taxon>Agaricomycetes</taxon>
        <taxon>Auriculariales</taxon>
        <taxon>Exidiaceae</taxon>
        <taxon>Exidia</taxon>
    </lineage>
</organism>
<name>A0A165KRI0_EXIGL</name>
<accession>A0A165KRI0</accession>
<dbReference type="InParanoid" id="A0A165KRI0"/>